<feature type="compositionally biased region" description="Low complexity" evidence="7">
    <location>
        <begin position="533"/>
        <end position="547"/>
    </location>
</feature>
<feature type="compositionally biased region" description="Polar residues" evidence="7">
    <location>
        <begin position="460"/>
        <end position="472"/>
    </location>
</feature>
<dbReference type="FunCoup" id="W5NEZ6">
    <property type="interactions" value="779"/>
</dbReference>
<name>W5NEZ6_LEPOC</name>
<evidence type="ECO:0000256" key="6">
    <source>
        <dbReference type="ARBA" id="ARBA00023306"/>
    </source>
</evidence>
<dbReference type="Proteomes" id="UP000018468">
    <property type="component" value="Linkage group LG1"/>
</dbReference>
<dbReference type="STRING" id="7918.ENSLOCP00000019205"/>
<dbReference type="OrthoDB" id="9947694at2759"/>
<reference evidence="10" key="1">
    <citation type="submission" date="2011-12" db="EMBL/GenBank/DDBJ databases">
        <title>The Draft Genome of Lepisosteus oculatus.</title>
        <authorList>
            <consortium name="The Broad Institute Genome Assembly &amp; Analysis Group"/>
            <consortium name="Computational R&amp;D Group"/>
            <consortium name="and Sequencing Platform"/>
            <person name="Di Palma F."/>
            <person name="Alfoldi J."/>
            <person name="Johnson J."/>
            <person name="Berlin A."/>
            <person name="Gnerre S."/>
            <person name="Jaffe D."/>
            <person name="MacCallum I."/>
            <person name="Young S."/>
            <person name="Walker B.J."/>
            <person name="Lander E.S."/>
            <person name="Lindblad-Toh K."/>
        </authorList>
    </citation>
    <scope>NUCLEOTIDE SEQUENCE [LARGE SCALE GENOMIC DNA]</scope>
</reference>
<comment type="subcellular location">
    <subcellularLocation>
        <location evidence="1">Nucleus</location>
    </subcellularLocation>
</comment>
<feature type="compositionally biased region" description="Polar residues" evidence="7">
    <location>
        <begin position="575"/>
        <end position="587"/>
    </location>
</feature>
<dbReference type="CTD" id="157313"/>
<dbReference type="Pfam" id="PF15276">
    <property type="entry name" value="PP1_bind"/>
    <property type="match status" value="1"/>
</dbReference>
<evidence type="ECO:0000259" key="8">
    <source>
        <dbReference type="Pfam" id="PF15276"/>
    </source>
</evidence>
<evidence type="ECO:0000256" key="4">
    <source>
        <dbReference type="ARBA" id="ARBA00022843"/>
    </source>
</evidence>
<feature type="compositionally biased region" description="Basic and acidic residues" evidence="7">
    <location>
        <begin position="169"/>
        <end position="179"/>
    </location>
</feature>
<keyword evidence="3" id="KW-0597">Phosphoprotein</keyword>
<dbReference type="HOGENOM" id="CLU_303249_0_0_1"/>
<feature type="compositionally biased region" description="Basic and acidic residues" evidence="7">
    <location>
        <begin position="845"/>
        <end position="859"/>
    </location>
</feature>
<evidence type="ECO:0000313" key="9">
    <source>
        <dbReference type="Ensembl" id="ENSLOCP00000019205.1"/>
    </source>
</evidence>
<dbReference type="eggNOG" id="ENOG502S079">
    <property type="taxonomic scope" value="Eukaryota"/>
</dbReference>
<evidence type="ECO:0000256" key="2">
    <source>
        <dbReference type="ARBA" id="ARBA00022499"/>
    </source>
</evidence>
<evidence type="ECO:0000256" key="7">
    <source>
        <dbReference type="SAM" id="MobiDB-lite"/>
    </source>
</evidence>
<dbReference type="Bgee" id="ENSLOCG00000015599">
    <property type="expression patterns" value="Expressed in ovary and 12 other cell types or tissues"/>
</dbReference>
<feature type="region of interest" description="Disordered" evidence="7">
    <location>
        <begin position="447"/>
        <end position="587"/>
    </location>
</feature>
<organism evidence="9 10">
    <name type="scientific">Lepisosteus oculatus</name>
    <name type="common">Spotted gar</name>
    <dbReference type="NCBI Taxonomy" id="7918"/>
    <lineage>
        <taxon>Eukaryota</taxon>
        <taxon>Metazoa</taxon>
        <taxon>Chordata</taxon>
        <taxon>Craniata</taxon>
        <taxon>Vertebrata</taxon>
        <taxon>Euteleostomi</taxon>
        <taxon>Actinopterygii</taxon>
        <taxon>Neopterygii</taxon>
        <taxon>Holostei</taxon>
        <taxon>Semionotiformes</taxon>
        <taxon>Lepisosteidae</taxon>
        <taxon>Lepisosteus</taxon>
    </lineage>
</organism>
<feature type="region of interest" description="Disordered" evidence="7">
    <location>
        <begin position="122"/>
        <end position="397"/>
    </location>
</feature>
<feature type="compositionally biased region" description="Basic residues" evidence="7">
    <location>
        <begin position="962"/>
        <end position="972"/>
    </location>
</feature>
<dbReference type="InterPro" id="IPR029334">
    <property type="entry name" value="PP1-bd"/>
</dbReference>
<dbReference type="PANTHER" id="PTHR21603:SF16">
    <property type="entry name" value="CELL DIVISION CYCLE-ASSOCIATED PROTEIN 2"/>
    <property type="match status" value="1"/>
</dbReference>
<reference evidence="9" key="2">
    <citation type="submission" date="2025-08" db="UniProtKB">
        <authorList>
            <consortium name="Ensembl"/>
        </authorList>
    </citation>
    <scope>IDENTIFICATION</scope>
</reference>
<dbReference type="GO" id="GO:0005694">
    <property type="term" value="C:chromosome"/>
    <property type="evidence" value="ECO:0000318"/>
    <property type="project" value="GO_Central"/>
</dbReference>
<dbReference type="GeneTree" id="ENSGT00990000204853"/>
<protein>
    <submittedName>
        <fullName evidence="9">Cell division cycle associated 2</fullName>
    </submittedName>
</protein>
<feature type="region of interest" description="Disordered" evidence="7">
    <location>
        <begin position="933"/>
        <end position="982"/>
    </location>
</feature>
<dbReference type="OMA" id="HEATNDR"/>
<dbReference type="AlphaFoldDB" id="W5NEZ6"/>
<keyword evidence="2" id="KW-1017">Isopeptide bond</keyword>
<feature type="compositionally biased region" description="Polar residues" evidence="7">
    <location>
        <begin position="1"/>
        <end position="24"/>
    </location>
</feature>
<feature type="compositionally biased region" description="Basic and acidic residues" evidence="7">
    <location>
        <begin position="662"/>
        <end position="671"/>
    </location>
</feature>
<keyword evidence="4" id="KW-0832">Ubl conjugation</keyword>
<feature type="compositionally biased region" description="Basic and acidic residues" evidence="7">
    <location>
        <begin position="202"/>
        <end position="215"/>
    </location>
</feature>
<dbReference type="EMBL" id="AHAT01031397">
    <property type="status" value="NOT_ANNOTATED_CDS"/>
    <property type="molecule type" value="Genomic_DNA"/>
</dbReference>
<feature type="region of interest" description="Disordered" evidence="7">
    <location>
        <begin position="1"/>
        <end position="104"/>
    </location>
</feature>
<feature type="domain" description="PP1-binding" evidence="8">
    <location>
        <begin position="352"/>
        <end position="415"/>
    </location>
</feature>
<dbReference type="GO" id="GO:0005634">
    <property type="term" value="C:nucleus"/>
    <property type="evidence" value="ECO:0000318"/>
    <property type="project" value="GO_Central"/>
</dbReference>
<keyword evidence="5" id="KW-0539">Nucleus</keyword>
<evidence type="ECO:0000256" key="5">
    <source>
        <dbReference type="ARBA" id="ARBA00023242"/>
    </source>
</evidence>
<feature type="region of interest" description="Disordered" evidence="7">
    <location>
        <begin position="605"/>
        <end position="893"/>
    </location>
</feature>
<feature type="compositionally biased region" description="Polar residues" evidence="7">
    <location>
        <begin position="122"/>
        <end position="153"/>
    </location>
</feature>
<evidence type="ECO:0000256" key="3">
    <source>
        <dbReference type="ARBA" id="ARBA00022553"/>
    </source>
</evidence>
<feature type="compositionally biased region" description="Basic residues" evidence="7">
    <location>
        <begin position="749"/>
        <end position="760"/>
    </location>
</feature>
<proteinExistence type="predicted"/>
<keyword evidence="6" id="KW-0131">Cell cycle</keyword>
<evidence type="ECO:0000256" key="1">
    <source>
        <dbReference type="ARBA" id="ARBA00004123"/>
    </source>
</evidence>
<dbReference type="GeneID" id="107076775"/>
<sequence length="982" mass="103704">MTSDLTCSVQLPPSCNQSSLSSAEANPAAPHEDDGRLGDLSAHCPPLPQPALGQYSTPPPLDFTQLTPADMGISSQSFMPASKGRDKSRLSQLKARRRSTIGVRGSPETNSLICYIALQRRTNPSKASPHQASPFSPHSSALHQKMKSFQSCLESLDETDQTEPQLGDQRGEDDLKETQNGKGVLQGKENRLPEMLPSPKRQRLDTRADDMKEGGAGDSRSPGRTPYRRGPSTWSAGLAEEEEEAAHSPGQSGARVRKTPARAETGSGAGAGGSTVSERDGWKTPGSSRTVAEEGAARGDWPWQSPFRSPSLVSKATRCPGPAPVPFPALTPVQAARPDETETLGGSTARREKKRVRFGLPLSPEFFDKRLPPNTPLQKGGTPAPASPSTGSRLRPVLKKTPLRLPALLPELDFDIPEVSTTPVCEPSSETEDLGIAPLVFLDEPVCDEPQAAGPLPALQDSQPETGVTFQDETVCDEPQPPALDGVAVEDSQAETGTEPPPPAEQPTSTGVPVQSRGRKRKKPAAVEHTQPRRASTSRSAAKSASGKMKESAKRRWGCKPVDRSLYGERDYASKNPSLSPITERLSSGSCVSVNSHEELALPYSAGEGTWETPEIPLGDTASTDSVGSAAAAGHDGKESADGGHLPLMSAEAADPEPPECSLERAEEADGKGPAGPPAITDAAAVLPEEPAPVPAGEEDAAGAGLLLHTAATQHAAELNPAAQSRTADEPAWELPGAACPEDAQPERKPRRGRRPKGGRKGCPGSRSLGAQAESSSEIGHTEAAVSSDREVEPSTPPERTGSSLPAHSAPQAQHARRHGDDMARDATGTPAPQGQALPAPETDGATHGEAAEHPEGRSRGRRSVRLPLPAREEAGEGGEQPQEAGTPAERAGGDCLAPAAVELGWPLPALAPWQQEISIEEVLKPLPREHVRRSMRNRRNSDAAGLSWVPRSSPDAGHCYSLRRRSRKVHGRQPAAETETP</sequence>
<feature type="compositionally biased region" description="Low complexity" evidence="7">
    <location>
        <begin position="702"/>
        <end position="717"/>
    </location>
</feature>
<feature type="compositionally biased region" description="Basic and acidic residues" evidence="7">
    <location>
        <begin position="561"/>
        <end position="573"/>
    </location>
</feature>
<reference evidence="9" key="3">
    <citation type="submission" date="2025-09" db="UniProtKB">
        <authorList>
            <consortium name="Ensembl"/>
        </authorList>
    </citation>
    <scope>IDENTIFICATION</scope>
</reference>
<dbReference type="InParanoid" id="W5NEZ6"/>
<keyword evidence="10" id="KW-1185">Reference proteome</keyword>
<dbReference type="GO" id="GO:0007088">
    <property type="term" value="P:regulation of mitotic nuclear division"/>
    <property type="evidence" value="ECO:0000318"/>
    <property type="project" value="GO_Central"/>
</dbReference>
<dbReference type="Ensembl" id="ENSLOCT00000019237.1">
    <property type="protein sequence ID" value="ENSLOCP00000019205.1"/>
    <property type="gene ID" value="ENSLOCG00000015599.1"/>
</dbReference>
<accession>W5NEZ6</accession>
<dbReference type="PANTHER" id="PTHR21603">
    <property type="entry name" value="ANTIGEN KI-67-LIKE PROTEIN"/>
    <property type="match status" value="1"/>
</dbReference>
<evidence type="ECO:0000313" key="10">
    <source>
        <dbReference type="Proteomes" id="UP000018468"/>
    </source>
</evidence>
<dbReference type="EMBL" id="AHAT01031398">
    <property type="status" value="NOT_ANNOTATED_CDS"/>
    <property type="molecule type" value="Genomic_DNA"/>
</dbReference>